<name>A0A8J5GEH8_ZINOF</name>
<proteinExistence type="inferred from homology"/>
<feature type="domain" description="TLDc" evidence="6">
    <location>
        <begin position="119"/>
        <end position="323"/>
    </location>
</feature>
<dbReference type="EMBL" id="JACMSC010000010">
    <property type="protein sequence ID" value="KAG6504796.1"/>
    <property type="molecule type" value="Genomic_DNA"/>
</dbReference>
<evidence type="ECO:0000256" key="4">
    <source>
        <dbReference type="ARBA" id="ARBA00040604"/>
    </source>
</evidence>
<keyword evidence="8" id="KW-1185">Reference proteome</keyword>
<comment type="caution">
    <text evidence="7">The sequence shown here is derived from an EMBL/GenBank/DDBJ whole genome shotgun (WGS) entry which is preliminary data.</text>
</comment>
<comment type="subcellular location">
    <subcellularLocation>
        <location evidence="1">Mitochondrion</location>
    </subcellularLocation>
</comment>
<evidence type="ECO:0000313" key="8">
    <source>
        <dbReference type="Proteomes" id="UP000734854"/>
    </source>
</evidence>
<evidence type="ECO:0000259" key="6">
    <source>
        <dbReference type="PROSITE" id="PS51886"/>
    </source>
</evidence>
<dbReference type="PANTHER" id="PTHR23354">
    <property type="entry name" value="NUCLEOLAR PROTEIN 7/ESTROGEN RECEPTOR COACTIVATOR-RELATED"/>
    <property type="match status" value="1"/>
</dbReference>
<dbReference type="PROSITE" id="PS51886">
    <property type="entry name" value="TLDC"/>
    <property type="match status" value="1"/>
</dbReference>
<evidence type="ECO:0000256" key="5">
    <source>
        <dbReference type="SAM" id="MobiDB-lite"/>
    </source>
</evidence>
<protein>
    <recommendedName>
        <fullName evidence="4">Oxidation resistance protein 1</fullName>
    </recommendedName>
</protein>
<dbReference type="InterPro" id="IPR006571">
    <property type="entry name" value="TLDc_dom"/>
</dbReference>
<dbReference type="AlphaFoldDB" id="A0A8J5GEH8"/>
<evidence type="ECO:0000313" key="7">
    <source>
        <dbReference type="EMBL" id="KAG6504796.1"/>
    </source>
</evidence>
<feature type="compositionally biased region" description="Basic and acidic residues" evidence="5">
    <location>
        <begin position="80"/>
        <end position="96"/>
    </location>
</feature>
<feature type="compositionally biased region" description="Basic and acidic residues" evidence="5">
    <location>
        <begin position="30"/>
        <end position="44"/>
    </location>
</feature>
<dbReference type="Pfam" id="PF07534">
    <property type="entry name" value="TLD"/>
    <property type="match status" value="1"/>
</dbReference>
<feature type="region of interest" description="Disordered" evidence="5">
    <location>
        <begin position="77"/>
        <end position="107"/>
    </location>
</feature>
<evidence type="ECO:0000256" key="2">
    <source>
        <dbReference type="ARBA" id="ARBA00009540"/>
    </source>
</evidence>
<evidence type="ECO:0000256" key="3">
    <source>
        <dbReference type="ARBA" id="ARBA00023128"/>
    </source>
</evidence>
<sequence>MGYLPSLGSKAVHLVSGITSAYLNPISDEPADHSEENLEAKSLDDADLQGGSKSPNVPDTTSFTAFMISLLSSSNSSNHLPEDLQEHHAEEEERISKSVPNENSGRKGILARGKKKLGKVIHKAAKMSGFRHNSVPEVDCNILKDSELKRHELSPVEVTKNDATLFDLPEMSEPSLLLSHNTRAALYFSLPTLVKGRNWLLLYSFDTALGDMVVGDQKGAVFGGLVEAPLQPTSRRKYQGTNISFVFSDVSGTPVIFRPTGSNHYFTLCSSEFLALGGGGHFALYLDGDLLNGSSSSSETFGNSCLAHTEDFEVKEVELWAFVYASKYDEIVDLCRTEKPGICRW</sequence>
<gene>
    <name evidence="7" type="ORF">ZIOFF_037143</name>
</gene>
<reference evidence="7 8" key="1">
    <citation type="submission" date="2020-08" db="EMBL/GenBank/DDBJ databases">
        <title>Plant Genome Project.</title>
        <authorList>
            <person name="Zhang R.-G."/>
        </authorList>
    </citation>
    <scope>NUCLEOTIDE SEQUENCE [LARGE SCALE GENOMIC DNA]</scope>
    <source>
        <tissue evidence="7">Rhizome</tissue>
    </source>
</reference>
<dbReference type="SMART" id="SM00584">
    <property type="entry name" value="TLDc"/>
    <property type="match status" value="1"/>
</dbReference>
<keyword evidence="3" id="KW-0496">Mitochondrion</keyword>
<dbReference type="GO" id="GO:0005739">
    <property type="term" value="C:mitochondrion"/>
    <property type="evidence" value="ECO:0007669"/>
    <property type="project" value="UniProtKB-SubCell"/>
</dbReference>
<dbReference type="PANTHER" id="PTHR23354:SF62">
    <property type="entry name" value="MUSTARD, ISOFORM V"/>
    <property type="match status" value="1"/>
</dbReference>
<comment type="similarity">
    <text evidence="2">Belongs to the OXR1 family.</text>
</comment>
<feature type="region of interest" description="Disordered" evidence="5">
    <location>
        <begin position="26"/>
        <end position="59"/>
    </location>
</feature>
<evidence type="ECO:0000256" key="1">
    <source>
        <dbReference type="ARBA" id="ARBA00004173"/>
    </source>
</evidence>
<accession>A0A8J5GEH8</accession>
<organism evidence="7 8">
    <name type="scientific">Zingiber officinale</name>
    <name type="common">Ginger</name>
    <name type="synonym">Amomum zingiber</name>
    <dbReference type="NCBI Taxonomy" id="94328"/>
    <lineage>
        <taxon>Eukaryota</taxon>
        <taxon>Viridiplantae</taxon>
        <taxon>Streptophyta</taxon>
        <taxon>Embryophyta</taxon>
        <taxon>Tracheophyta</taxon>
        <taxon>Spermatophyta</taxon>
        <taxon>Magnoliopsida</taxon>
        <taxon>Liliopsida</taxon>
        <taxon>Zingiberales</taxon>
        <taxon>Zingiberaceae</taxon>
        <taxon>Zingiber</taxon>
    </lineage>
</organism>
<dbReference type="Proteomes" id="UP000734854">
    <property type="component" value="Unassembled WGS sequence"/>
</dbReference>